<organism evidence="2 3">
    <name type="scientific">Melipona bicolor</name>
    <dbReference type="NCBI Taxonomy" id="60889"/>
    <lineage>
        <taxon>Eukaryota</taxon>
        <taxon>Metazoa</taxon>
        <taxon>Ecdysozoa</taxon>
        <taxon>Arthropoda</taxon>
        <taxon>Hexapoda</taxon>
        <taxon>Insecta</taxon>
        <taxon>Pterygota</taxon>
        <taxon>Neoptera</taxon>
        <taxon>Endopterygota</taxon>
        <taxon>Hymenoptera</taxon>
        <taxon>Apocrita</taxon>
        <taxon>Aculeata</taxon>
        <taxon>Apoidea</taxon>
        <taxon>Anthophila</taxon>
        <taxon>Apidae</taxon>
        <taxon>Melipona</taxon>
    </lineage>
</organism>
<evidence type="ECO:0000313" key="2">
    <source>
        <dbReference type="EMBL" id="KAK1116587.1"/>
    </source>
</evidence>
<reference evidence="2" key="1">
    <citation type="submission" date="2021-10" db="EMBL/GenBank/DDBJ databases">
        <title>Melipona bicolor Genome sequencing and assembly.</title>
        <authorList>
            <person name="Araujo N.S."/>
            <person name="Arias M.C."/>
        </authorList>
    </citation>
    <scope>NUCLEOTIDE SEQUENCE</scope>
    <source>
        <strain evidence="2">USP_2M_L1-L4_2017</strain>
        <tissue evidence="2">Whole body</tissue>
    </source>
</reference>
<dbReference type="Proteomes" id="UP001177670">
    <property type="component" value="Unassembled WGS sequence"/>
</dbReference>
<dbReference type="AlphaFoldDB" id="A0AA40KDZ0"/>
<accession>A0AA40KDZ0</accession>
<sequence>MVTCPSFADYGGPRCIFVQYPEANGRYMSKELRQAGKKNTRAGPVVTTSQSVGEEKIPRYRARDRIVLRSERHTEDSYLGVSVSMYAGINVSDVASRFRLRKSPLATIIETSPYVTRSPFQP</sequence>
<dbReference type="EMBL" id="JAHYIQ010000068">
    <property type="protein sequence ID" value="KAK1116587.1"/>
    <property type="molecule type" value="Genomic_DNA"/>
</dbReference>
<keyword evidence="3" id="KW-1185">Reference proteome</keyword>
<feature type="region of interest" description="Disordered" evidence="1">
    <location>
        <begin position="34"/>
        <end position="54"/>
    </location>
</feature>
<gene>
    <name evidence="2" type="ORF">K0M31_018269</name>
</gene>
<evidence type="ECO:0000313" key="3">
    <source>
        <dbReference type="Proteomes" id="UP001177670"/>
    </source>
</evidence>
<name>A0AA40KDZ0_9HYME</name>
<proteinExistence type="predicted"/>
<evidence type="ECO:0000256" key="1">
    <source>
        <dbReference type="SAM" id="MobiDB-lite"/>
    </source>
</evidence>
<protein>
    <submittedName>
        <fullName evidence="2">Uncharacterized protein</fullName>
    </submittedName>
</protein>
<comment type="caution">
    <text evidence="2">The sequence shown here is derived from an EMBL/GenBank/DDBJ whole genome shotgun (WGS) entry which is preliminary data.</text>
</comment>